<protein>
    <submittedName>
        <fullName evidence="2">Putative lipoprotein</fullName>
    </submittedName>
</protein>
<dbReference type="Proteomes" id="UP000016648">
    <property type="component" value="Unassembled WGS sequence"/>
</dbReference>
<organism evidence="2 3">
    <name type="scientific">Segatella baroniae F0067</name>
    <dbReference type="NCBI Taxonomy" id="1115809"/>
    <lineage>
        <taxon>Bacteria</taxon>
        <taxon>Pseudomonadati</taxon>
        <taxon>Bacteroidota</taxon>
        <taxon>Bacteroidia</taxon>
        <taxon>Bacteroidales</taxon>
        <taxon>Prevotellaceae</taxon>
        <taxon>Segatella</taxon>
    </lineage>
</organism>
<sequence>MTKMKMKAFNSILLLAAGFLLSAGMASCSPEKPENEKKNKLHEDPARAVFILQEGTLSSSDKFDNSPRMADFKANGSTSQVIEWQTTPTEGWHVTSTNDRFKVKNSQDNPNVVYLLKMEYYNADGKLMNDQFYTLNQDKIHQHFFSMYKQVTVGGSTGSARVSNKAELAYDYRYADELNGSFVGETNPMGFQGFIRFVKPGKNFTLSVDLLHAAVSKFDENNKPSPFYLPAKSLVSTGDWDIQVKLPVEIDGASEETATDMIQPAKVRIDIYEGHLHGKLAFHQNTTPKQNNYMGRNYKLTYRLEKGRWVPEGNDTQIALIGCKDESWGRVSAFDIHYFDKNGKEITGQIVDNGEDRHYQHFFQVSDIKPAYGGKEEATDKNGTEFFEYLYCDTDPWDKTNHFDKAPFIGEKNPIGLKGYFYFKRTHKKFNMEIKLMRAHQSKMTDGQASPFYAPTSRQTTEESWLPTITIPINIYMDASEKELKTNLDDFDKLSKDENTYPESDRLAVRSLMEAFGIKDFTTALAEFYWNLKGESKHETNNFWF</sequence>
<evidence type="ECO:0000313" key="2">
    <source>
        <dbReference type="EMBL" id="ERK38883.1"/>
    </source>
</evidence>
<comment type="caution">
    <text evidence="2">The sequence shown here is derived from an EMBL/GenBank/DDBJ whole genome shotgun (WGS) entry which is preliminary data.</text>
</comment>
<keyword evidence="3" id="KW-1185">Reference proteome</keyword>
<evidence type="ECO:0000256" key="1">
    <source>
        <dbReference type="SAM" id="SignalP"/>
    </source>
</evidence>
<dbReference type="AlphaFoldDB" id="U2QC43"/>
<keyword evidence="2" id="KW-0449">Lipoprotein</keyword>
<dbReference type="EMBL" id="AWEY01000032">
    <property type="protein sequence ID" value="ERK38883.1"/>
    <property type="molecule type" value="Genomic_DNA"/>
</dbReference>
<accession>U2QC43</accession>
<name>U2QC43_9BACT</name>
<gene>
    <name evidence="2" type="ORF">HMPREF9135_0707</name>
</gene>
<dbReference type="PROSITE" id="PS51257">
    <property type="entry name" value="PROKAR_LIPOPROTEIN"/>
    <property type="match status" value="1"/>
</dbReference>
<dbReference type="PATRIC" id="fig|1115809.3.peg.1717"/>
<keyword evidence="1" id="KW-0732">Signal</keyword>
<proteinExistence type="predicted"/>
<feature type="signal peptide" evidence="1">
    <location>
        <begin position="1"/>
        <end position="28"/>
    </location>
</feature>
<evidence type="ECO:0000313" key="3">
    <source>
        <dbReference type="Proteomes" id="UP000016648"/>
    </source>
</evidence>
<feature type="chain" id="PRO_5004633149" evidence="1">
    <location>
        <begin position="29"/>
        <end position="545"/>
    </location>
</feature>
<reference evidence="2 3" key="1">
    <citation type="submission" date="2013-08" db="EMBL/GenBank/DDBJ databases">
        <authorList>
            <person name="Durkin A.S."/>
            <person name="Haft D.R."/>
            <person name="McCorrison J."/>
            <person name="Torralba M."/>
            <person name="Gillis M."/>
            <person name="Haft D.H."/>
            <person name="Methe B."/>
            <person name="Sutton G."/>
            <person name="Nelson K.E."/>
        </authorList>
    </citation>
    <scope>NUCLEOTIDE SEQUENCE [LARGE SCALE GENOMIC DNA]</scope>
    <source>
        <strain evidence="2 3">F0067</strain>
    </source>
</reference>